<dbReference type="InterPro" id="IPR013523">
    <property type="entry name" value="Hist_AcTrfase_HAT1_C"/>
</dbReference>
<name>A0A7H9B7Y1_ZYGMR</name>
<evidence type="ECO:0000256" key="14">
    <source>
        <dbReference type="PIRNR" id="PIRNR038084"/>
    </source>
</evidence>
<dbReference type="Gene3D" id="3.90.360.10">
    <property type="entry name" value="Histone acetyl transferase 1 (HAT1), N-terminal domain"/>
    <property type="match status" value="1"/>
</dbReference>
<evidence type="ECO:0000259" key="18">
    <source>
        <dbReference type="Pfam" id="PF00583"/>
    </source>
</evidence>
<dbReference type="GO" id="GO:0005737">
    <property type="term" value="C:cytoplasm"/>
    <property type="evidence" value="ECO:0007669"/>
    <property type="project" value="UniProtKB-SubCell"/>
</dbReference>
<feature type="active site" description="Proton donor/acceptor" evidence="15">
    <location>
        <position position="253"/>
    </location>
</feature>
<sequence length="390" mass="45762">MSVLDFKPEAWTSSANEALKVSLVSENAIQFSPLFTYPIFGDSEQIFGYKDLVIYLAFDAITFKPFLNVKFSEKLDKEADDVEGKLLEFLPADVIRKDEAKWVESFEEEQKSFQLPPDECRVSSYQIGEETYAVYKLGISNDFCRKLHHRVQIFSLLFIEAASYIDENDTNWEIFWTFNVTTRKCVGYVTTYTYWKYTGARNFDANLQLKFRAKISQFVIFPPYQGRGHGSNLYNSLVDTWMKDDSIEEITVEDPNESFDDLRDRNDLKRLFNAKLVVELPEDISLEWLDRKRIEFKLEKRQFSRLTEMFLLYKNAKNFKLQVKKRLYLKNYDALFDVPESDRKDALEKSYMLLADDYKRILSACKLGKHSNEDIQGTAESLTRKKARKA</sequence>
<evidence type="ECO:0000256" key="17">
    <source>
        <dbReference type="PIRSR" id="PIRSR038084-3"/>
    </source>
</evidence>
<dbReference type="Gene3D" id="3.40.630.30">
    <property type="match status" value="1"/>
</dbReference>
<feature type="region of interest" description="Interaction with histone H4 N-terminus" evidence="16">
    <location>
        <begin position="192"/>
        <end position="194"/>
    </location>
</feature>
<feature type="binding site" evidence="16">
    <location>
        <begin position="218"/>
        <end position="220"/>
    </location>
    <ligand>
        <name>acetyl-CoA</name>
        <dbReference type="ChEBI" id="CHEBI:57288"/>
    </ligand>
</feature>
<dbReference type="Proteomes" id="UP000509704">
    <property type="component" value="Chromosome 8"/>
</dbReference>
<evidence type="ECO:0000256" key="8">
    <source>
        <dbReference type="ARBA" id="ARBA00022763"/>
    </source>
</evidence>
<protein>
    <recommendedName>
        <fullName evidence="5 14">Histone acetyltransferase type B catalytic subunit</fullName>
        <ecNumber evidence="4 14">2.3.1.48</ecNumber>
    </recommendedName>
</protein>
<dbReference type="OrthoDB" id="10253098at2759"/>
<evidence type="ECO:0000256" key="4">
    <source>
        <dbReference type="ARBA" id="ARBA00013184"/>
    </source>
</evidence>
<evidence type="ECO:0000256" key="13">
    <source>
        <dbReference type="ARBA" id="ARBA00048017"/>
    </source>
</evidence>
<evidence type="ECO:0000256" key="10">
    <source>
        <dbReference type="ARBA" id="ARBA00023204"/>
    </source>
</evidence>
<feature type="binding site" evidence="16">
    <location>
        <position position="256"/>
    </location>
    <ligand>
        <name>acetyl-CoA</name>
        <dbReference type="ChEBI" id="CHEBI:57288"/>
    </ligand>
</feature>
<feature type="region of interest" description="Interaction with histone H4 N-terminus" evidence="16">
    <location>
        <begin position="42"/>
        <end position="44"/>
    </location>
</feature>
<dbReference type="GO" id="GO:0031509">
    <property type="term" value="P:subtelomeric heterochromatin formation"/>
    <property type="evidence" value="ECO:0007669"/>
    <property type="project" value="InterPro"/>
</dbReference>
<keyword evidence="10" id="KW-0234">DNA repair</keyword>
<dbReference type="Pfam" id="PF00583">
    <property type="entry name" value="Acetyltransf_1"/>
    <property type="match status" value="1"/>
</dbReference>
<keyword evidence="6 14" id="KW-0963">Cytoplasm</keyword>
<evidence type="ECO:0000313" key="21">
    <source>
        <dbReference type="Proteomes" id="UP000509704"/>
    </source>
</evidence>
<feature type="site" description="Interaction with histone H4 N-terminus" evidence="17">
    <location>
        <position position="172"/>
    </location>
</feature>
<keyword evidence="9" id="KW-0156">Chromatin regulator</keyword>
<keyword evidence="11 14" id="KW-0539">Nucleus</keyword>
<dbReference type="InterPro" id="IPR000182">
    <property type="entry name" value="GNAT_dom"/>
</dbReference>
<keyword evidence="7 14" id="KW-0808">Transferase</keyword>
<feature type="domain" description="Histone acetyl transferase HAT1 N-terminal" evidence="19">
    <location>
        <begin position="11"/>
        <end position="160"/>
    </location>
</feature>
<dbReference type="PIRSF" id="PIRSF038084">
    <property type="entry name" value="HAT-B_cat"/>
    <property type="match status" value="1"/>
</dbReference>
<dbReference type="EMBL" id="CP058611">
    <property type="protein sequence ID" value="QLG74858.1"/>
    <property type="molecule type" value="Genomic_DNA"/>
</dbReference>
<keyword evidence="8" id="KW-0227">DNA damage</keyword>
<comment type="subcellular location">
    <subcellularLocation>
        <location evidence="2 14">Cytoplasm</location>
    </subcellularLocation>
    <subcellularLocation>
        <location evidence="1 14">Nucleus</location>
    </subcellularLocation>
</comment>
<comment type="similarity">
    <text evidence="3 14">Belongs to the HAT1 family.</text>
</comment>
<comment type="subunit">
    <text evidence="14">Component of the HAT-B complex composed of at least HAT1 and HAT2. The HAT-B complex binds to histone H4 tail.</text>
</comment>
<dbReference type="InterPro" id="IPR017380">
    <property type="entry name" value="Hist_AcTrfase_B-typ_cat-su"/>
</dbReference>
<keyword evidence="21" id="KW-1185">Reference proteome</keyword>
<dbReference type="Pfam" id="PF21184">
    <property type="entry name" value="HAT1_C_fung"/>
    <property type="match status" value="1"/>
</dbReference>
<dbReference type="AlphaFoldDB" id="A0A7H9B7Y1"/>
<evidence type="ECO:0000256" key="15">
    <source>
        <dbReference type="PIRSR" id="PIRSR038084-1"/>
    </source>
</evidence>
<evidence type="ECO:0000256" key="12">
    <source>
        <dbReference type="ARBA" id="ARBA00023315"/>
    </source>
</evidence>
<reference evidence="20 21" key="1">
    <citation type="submission" date="2020-07" db="EMBL/GenBank/DDBJ databases">
        <title>The yeast mating-type switching endonuclease HO is a domesticated member of an unorthodox homing genetic element family.</title>
        <authorList>
            <person name="Coughlan A.Y."/>
            <person name="Lombardi L."/>
            <person name="Braun-Galleani S."/>
            <person name="Martos A.R."/>
            <person name="Galeote V."/>
            <person name="Bigey F."/>
            <person name="Dequin S."/>
            <person name="Byrne K.P."/>
            <person name="Wolfe K.H."/>
        </authorList>
    </citation>
    <scope>NUCLEOTIDE SEQUENCE [LARGE SCALE GENOMIC DNA]</scope>
    <source>
        <strain evidence="20 21">NRRL Y-6702</strain>
    </source>
</reference>
<evidence type="ECO:0000256" key="3">
    <source>
        <dbReference type="ARBA" id="ARBA00010543"/>
    </source>
</evidence>
<dbReference type="Pfam" id="PF10394">
    <property type="entry name" value="Hat1_N"/>
    <property type="match status" value="1"/>
</dbReference>
<dbReference type="SUPFAM" id="SSF55729">
    <property type="entry name" value="Acyl-CoA N-acyltransferases (Nat)"/>
    <property type="match status" value="1"/>
</dbReference>
<dbReference type="KEGG" id="zmk:HG535_0H01850"/>
<dbReference type="EC" id="2.3.1.48" evidence="4 14"/>
<dbReference type="GO" id="GO:0006281">
    <property type="term" value="P:DNA repair"/>
    <property type="evidence" value="ECO:0007669"/>
    <property type="project" value="UniProtKB-KW"/>
</dbReference>
<dbReference type="CDD" id="cd04301">
    <property type="entry name" value="NAT_SF"/>
    <property type="match status" value="1"/>
</dbReference>
<dbReference type="GO" id="GO:0004402">
    <property type="term" value="F:histone acetyltransferase activity"/>
    <property type="evidence" value="ECO:0007669"/>
    <property type="project" value="UniProtKB-UniRule"/>
</dbReference>
<evidence type="ECO:0000313" key="20">
    <source>
        <dbReference type="EMBL" id="QLG74858.1"/>
    </source>
</evidence>
<evidence type="ECO:0000256" key="1">
    <source>
        <dbReference type="ARBA" id="ARBA00004123"/>
    </source>
</evidence>
<evidence type="ECO:0000256" key="2">
    <source>
        <dbReference type="ARBA" id="ARBA00004496"/>
    </source>
</evidence>
<feature type="binding site" evidence="16">
    <location>
        <position position="265"/>
    </location>
    <ligand>
        <name>acetyl-CoA</name>
        <dbReference type="ChEBI" id="CHEBI:57288"/>
    </ligand>
</feature>
<evidence type="ECO:0000256" key="7">
    <source>
        <dbReference type="ARBA" id="ARBA00022679"/>
    </source>
</evidence>
<feature type="binding site" evidence="16">
    <location>
        <begin position="225"/>
        <end position="231"/>
    </location>
    <ligand>
        <name>acetyl-CoA</name>
        <dbReference type="ChEBI" id="CHEBI:57288"/>
    </ligand>
</feature>
<keyword evidence="12 14" id="KW-0012">Acyltransferase</keyword>
<evidence type="ECO:0000256" key="9">
    <source>
        <dbReference type="ARBA" id="ARBA00022853"/>
    </source>
</evidence>
<evidence type="ECO:0000256" key="16">
    <source>
        <dbReference type="PIRSR" id="PIRSR038084-2"/>
    </source>
</evidence>
<evidence type="ECO:0000256" key="5">
    <source>
        <dbReference type="ARBA" id="ARBA00021268"/>
    </source>
</evidence>
<organism evidence="20 21">
    <name type="scientific">Zygotorulaspora mrakii</name>
    <name type="common">Zygosaccharomyces mrakii</name>
    <dbReference type="NCBI Taxonomy" id="42260"/>
    <lineage>
        <taxon>Eukaryota</taxon>
        <taxon>Fungi</taxon>
        <taxon>Dikarya</taxon>
        <taxon>Ascomycota</taxon>
        <taxon>Saccharomycotina</taxon>
        <taxon>Saccharomycetes</taxon>
        <taxon>Saccharomycetales</taxon>
        <taxon>Saccharomycetaceae</taxon>
        <taxon>Zygotorulaspora</taxon>
    </lineage>
</organism>
<dbReference type="Gene3D" id="1.10.10.390">
    <property type="match status" value="1"/>
</dbReference>
<dbReference type="InterPro" id="IPR037113">
    <property type="entry name" value="Hat1_N_sf"/>
</dbReference>
<feature type="domain" description="N-acetyltransferase" evidence="18">
    <location>
        <begin position="171"/>
        <end position="256"/>
    </location>
</feature>
<proteinExistence type="inferred from homology"/>
<dbReference type="GO" id="GO:0005634">
    <property type="term" value="C:nucleus"/>
    <property type="evidence" value="ECO:0007669"/>
    <property type="project" value="UniProtKB-SubCell"/>
</dbReference>
<accession>A0A7H9B7Y1</accession>
<dbReference type="GeneID" id="59238661"/>
<dbReference type="GO" id="GO:0042393">
    <property type="term" value="F:histone binding"/>
    <property type="evidence" value="ECO:0007669"/>
    <property type="project" value="InterPro"/>
</dbReference>
<comment type="catalytic activity">
    <reaction evidence="13 14">
        <text>L-lysyl-[protein] + acetyl-CoA = N(6)-acetyl-L-lysyl-[protein] + CoA + H(+)</text>
        <dbReference type="Rhea" id="RHEA:45948"/>
        <dbReference type="Rhea" id="RHEA-COMP:9752"/>
        <dbReference type="Rhea" id="RHEA-COMP:10731"/>
        <dbReference type="ChEBI" id="CHEBI:15378"/>
        <dbReference type="ChEBI" id="CHEBI:29969"/>
        <dbReference type="ChEBI" id="CHEBI:57287"/>
        <dbReference type="ChEBI" id="CHEBI:57288"/>
        <dbReference type="ChEBI" id="CHEBI:61930"/>
        <dbReference type="EC" id="2.3.1.48"/>
    </reaction>
</comment>
<dbReference type="PANTHER" id="PTHR12046">
    <property type="entry name" value="HISTONE ACETYLTRANSFERASE TYPE B CATALYTIC SUBUNIT"/>
    <property type="match status" value="1"/>
</dbReference>
<evidence type="ECO:0000256" key="11">
    <source>
        <dbReference type="ARBA" id="ARBA00023242"/>
    </source>
</evidence>
<gene>
    <name evidence="20" type="ORF">HG535_0H01850</name>
</gene>
<dbReference type="InterPro" id="IPR016181">
    <property type="entry name" value="Acyl_CoA_acyltransferase"/>
</dbReference>
<evidence type="ECO:0000256" key="6">
    <source>
        <dbReference type="ARBA" id="ARBA00022490"/>
    </source>
</evidence>
<dbReference type="RefSeq" id="XP_037146583.1">
    <property type="nucleotide sequence ID" value="XM_037290688.1"/>
</dbReference>
<dbReference type="InterPro" id="IPR019467">
    <property type="entry name" value="Hat1_N"/>
</dbReference>
<dbReference type="FunFam" id="3.40.630.30:FF:000114">
    <property type="entry name" value="Histone acetyltransferase type B catalytic subunit"/>
    <property type="match status" value="1"/>
</dbReference>
<comment type="function">
    <text evidence="14">Catalytic component of the histone acetylase B (HAT-B) complex. Has intrinsic substrate specificity that modifies lysine in recognition sequence GXGKXG. Involved in DNA double-strand break repair.</text>
</comment>
<dbReference type="GO" id="GO:0000781">
    <property type="term" value="C:chromosome, telomeric region"/>
    <property type="evidence" value="ECO:0007669"/>
    <property type="project" value="GOC"/>
</dbReference>
<evidence type="ECO:0000259" key="19">
    <source>
        <dbReference type="Pfam" id="PF10394"/>
    </source>
</evidence>